<dbReference type="Proteomes" id="UP000799770">
    <property type="component" value="Unassembled WGS sequence"/>
</dbReference>
<reference evidence="1" key="1">
    <citation type="journal article" date="2020" name="Stud. Mycol.">
        <title>101 Dothideomycetes genomes: a test case for predicting lifestyles and emergence of pathogens.</title>
        <authorList>
            <person name="Haridas S."/>
            <person name="Albert R."/>
            <person name="Binder M."/>
            <person name="Bloem J."/>
            <person name="Labutti K."/>
            <person name="Salamov A."/>
            <person name="Andreopoulos B."/>
            <person name="Baker S."/>
            <person name="Barry K."/>
            <person name="Bills G."/>
            <person name="Bluhm B."/>
            <person name="Cannon C."/>
            <person name="Castanera R."/>
            <person name="Culley D."/>
            <person name="Daum C."/>
            <person name="Ezra D."/>
            <person name="Gonzalez J."/>
            <person name="Henrissat B."/>
            <person name="Kuo A."/>
            <person name="Liang C."/>
            <person name="Lipzen A."/>
            <person name="Lutzoni F."/>
            <person name="Magnuson J."/>
            <person name="Mondo S."/>
            <person name="Nolan M."/>
            <person name="Ohm R."/>
            <person name="Pangilinan J."/>
            <person name="Park H.-J."/>
            <person name="Ramirez L."/>
            <person name="Alfaro M."/>
            <person name="Sun H."/>
            <person name="Tritt A."/>
            <person name="Yoshinaga Y."/>
            <person name="Zwiers L.-H."/>
            <person name="Turgeon B."/>
            <person name="Goodwin S."/>
            <person name="Spatafora J."/>
            <person name="Crous P."/>
            <person name="Grigoriev I."/>
        </authorList>
    </citation>
    <scope>NUCLEOTIDE SEQUENCE</scope>
    <source>
        <strain evidence="1">CBS 627.86</strain>
    </source>
</reference>
<dbReference type="EMBL" id="ML977311">
    <property type="protein sequence ID" value="KAF2122004.1"/>
    <property type="molecule type" value="Genomic_DNA"/>
</dbReference>
<protein>
    <recommendedName>
        <fullName evidence="3">BTB domain-containing protein</fullName>
    </recommendedName>
</protein>
<dbReference type="OrthoDB" id="1022638at2759"/>
<sequence length="255" mass="28728">MSSALILIRVNNDGETSNVHVHRALLEHHSRNLCDRIVMHNGAEHLTIEGIKTMHLELYCQSLYTSNIPIRSLPVQEQFYGLAATKRAECGTKEVCLKQAPVPRGLKSGENTGVYAVANYLDDITTKHRMMRAMITLAREVYYDIPPTPGIEAITVLYKATQMDDPACQFLVDLVAERGDTDWMTNSKEEIPPDFVRDLAVETMRVRYQFPSENVLDGDVERYFERPAEDTKMEMVIIGQHVEVAGGGDSHAFDT</sequence>
<dbReference type="AlphaFoldDB" id="A0A6A5ZSN6"/>
<name>A0A6A5ZSN6_9PLEO</name>
<evidence type="ECO:0008006" key="3">
    <source>
        <dbReference type="Google" id="ProtNLM"/>
    </source>
</evidence>
<keyword evidence="2" id="KW-1185">Reference proteome</keyword>
<accession>A0A6A5ZSN6</accession>
<evidence type="ECO:0000313" key="1">
    <source>
        <dbReference type="EMBL" id="KAF2122004.1"/>
    </source>
</evidence>
<proteinExistence type="predicted"/>
<evidence type="ECO:0000313" key="2">
    <source>
        <dbReference type="Proteomes" id="UP000799770"/>
    </source>
</evidence>
<organism evidence="1 2">
    <name type="scientific">Lophiotrema nucula</name>
    <dbReference type="NCBI Taxonomy" id="690887"/>
    <lineage>
        <taxon>Eukaryota</taxon>
        <taxon>Fungi</taxon>
        <taxon>Dikarya</taxon>
        <taxon>Ascomycota</taxon>
        <taxon>Pezizomycotina</taxon>
        <taxon>Dothideomycetes</taxon>
        <taxon>Pleosporomycetidae</taxon>
        <taxon>Pleosporales</taxon>
        <taxon>Lophiotremataceae</taxon>
        <taxon>Lophiotrema</taxon>
    </lineage>
</organism>
<gene>
    <name evidence="1" type="ORF">BDV96DRAFT_593946</name>
</gene>